<gene>
    <name evidence="1" type="ORF">OSC06_21905</name>
</gene>
<evidence type="ECO:0000313" key="2">
    <source>
        <dbReference type="Proteomes" id="UP001182247"/>
    </source>
</evidence>
<accession>A0AAE4FHC1</accession>
<evidence type="ECO:0000313" key="1">
    <source>
        <dbReference type="EMBL" id="MDS0900593.1"/>
    </source>
</evidence>
<dbReference type="EMBL" id="JAPKIY010000091">
    <property type="protein sequence ID" value="MDS0900593.1"/>
    <property type="molecule type" value="Genomic_DNA"/>
</dbReference>
<proteinExistence type="predicted"/>
<reference evidence="1" key="1">
    <citation type="submission" date="2023-02" db="EMBL/GenBank/DDBJ databases">
        <title>Detection, antimicrobial susceptibility and genomic characterization of NDM-producing species of Morganellaceae, Yersiniaceae, and Enterobacteriaceae other than Klebsiella.</title>
        <authorList>
            <person name="Camargo C.H."/>
            <person name="Sacchi C.T."/>
            <person name="Campos K.R."/>
        </authorList>
    </citation>
    <scope>NUCLEOTIDE SEQUENCE</scope>
    <source>
        <strain evidence="1">1189_21</strain>
    </source>
</reference>
<dbReference type="RefSeq" id="WP_036413606.1">
    <property type="nucleotide sequence ID" value="NZ_CP026046.1"/>
</dbReference>
<dbReference type="AlphaFoldDB" id="A0AAE4FHC1"/>
<dbReference type="Pfam" id="PF13973">
    <property type="entry name" value="DUF4222"/>
    <property type="match status" value="1"/>
</dbReference>
<comment type="caution">
    <text evidence="1">The sequence shown here is derived from an EMBL/GenBank/DDBJ whole genome shotgun (WGS) entry which is preliminary data.</text>
</comment>
<sequence length="64" mass="7839">MPKETADNLDRYYTDSRGRKVHVIRYDRENSRVIFMRDGYEHPCFEPLKIFQERYARCPDEVKP</sequence>
<dbReference type="InterPro" id="IPR025317">
    <property type="entry name" value="DUF4222"/>
</dbReference>
<protein>
    <submittedName>
        <fullName evidence="1">DUF4222 domain-containing protein</fullName>
    </submittedName>
</protein>
<name>A0AAE4FHC1_MORMO</name>
<dbReference type="Proteomes" id="UP001182247">
    <property type="component" value="Unassembled WGS sequence"/>
</dbReference>
<organism evidence="1 2">
    <name type="scientific">Morganella morganii</name>
    <name type="common">Proteus morganii</name>
    <dbReference type="NCBI Taxonomy" id="582"/>
    <lineage>
        <taxon>Bacteria</taxon>
        <taxon>Pseudomonadati</taxon>
        <taxon>Pseudomonadota</taxon>
        <taxon>Gammaproteobacteria</taxon>
        <taxon>Enterobacterales</taxon>
        <taxon>Morganellaceae</taxon>
        <taxon>Morganella</taxon>
    </lineage>
</organism>